<dbReference type="AlphaFoldDB" id="A0A6N9YLN2"/>
<feature type="transmembrane region" description="Helical" evidence="8">
    <location>
        <begin position="383"/>
        <end position="400"/>
    </location>
</feature>
<feature type="region of interest" description="Disordered" evidence="7">
    <location>
        <begin position="1"/>
        <end position="100"/>
    </location>
</feature>
<dbReference type="InterPro" id="IPR024528">
    <property type="entry name" value="ThrE_2"/>
</dbReference>
<dbReference type="GO" id="GO:0022857">
    <property type="term" value="F:transmembrane transporter activity"/>
    <property type="evidence" value="ECO:0007669"/>
    <property type="project" value="InterPro"/>
</dbReference>
<evidence type="ECO:0000259" key="10">
    <source>
        <dbReference type="Pfam" id="PF12821"/>
    </source>
</evidence>
<keyword evidence="3 8" id="KW-0812">Transmembrane</keyword>
<comment type="caution">
    <text evidence="11">The sequence shown here is derived from an EMBL/GenBank/DDBJ whole genome shotgun (WGS) entry which is preliminary data.</text>
</comment>
<feature type="transmembrane region" description="Helical" evidence="8">
    <location>
        <begin position="229"/>
        <end position="259"/>
    </location>
</feature>
<feature type="transmembrane region" description="Helical" evidence="8">
    <location>
        <begin position="431"/>
        <end position="451"/>
    </location>
</feature>
<evidence type="ECO:0000259" key="9">
    <source>
        <dbReference type="Pfam" id="PF06738"/>
    </source>
</evidence>
<reference evidence="11 12" key="1">
    <citation type="submission" date="2020-02" db="EMBL/GenBank/DDBJ databases">
        <authorList>
            <person name="Li X.-J."/>
            <person name="Feng X.-M."/>
        </authorList>
    </citation>
    <scope>NUCLEOTIDE SEQUENCE [LARGE SCALE GENOMIC DNA]</scope>
    <source>
        <strain evidence="11 12">CGMCC 4.7225</strain>
    </source>
</reference>
<dbReference type="Proteomes" id="UP000469185">
    <property type="component" value="Unassembled WGS sequence"/>
</dbReference>
<evidence type="ECO:0000256" key="1">
    <source>
        <dbReference type="ARBA" id="ARBA00004651"/>
    </source>
</evidence>
<feature type="domain" description="Threonine/Serine exporter ThrE" evidence="10">
    <location>
        <begin position="401"/>
        <end position="514"/>
    </location>
</feature>
<dbReference type="InterPro" id="IPR050539">
    <property type="entry name" value="ThrE_Dicarb/AminoAcid_Exp"/>
</dbReference>
<gene>
    <name evidence="11" type="ORF">G1H11_11735</name>
</gene>
<evidence type="ECO:0000313" key="11">
    <source>
        <dbReference type="EMBL" id="NED95981.1"/>
    </source>
</evidence>
<keyword evidence="4 8" id="KW-1133">Transmembrane helix</keyword>
<protein>
    <submittedName>
        <fullName evidence="11">Threonine/serine exporter family protein</fullName>
    </submittedName>
</protein>
<evidence type="ECO:0000256" key="4">
    <source>
        <dbReference type="ARBA" id="ARBA00022989"/>
    </source>
</evidence>
<evidence type="ECO:0000256" key="2">
    <source>
        <dbReference type="ARBA" id="ARBA00022475"/>
    </source>
</evidence>
<comment type="similarity">
    <text evidence="6">Belongs to the ThrE exporter (TC 2.A.79) family.</text>
</comment>
<name>A0A6N9YLN2_9ACTN</name>
<keyword evidence="5 8" id="KW-0472">Membrane</keyword>
<evidence type="ECO:0000256" key="7">
    <source>
        <dbReference type="SAM" id="MobiDB-lite"/>
    </source>
</evidence>
<dbReference type="Pfam" id="PF06738">
    <property type="entry name" value="ThrE"/>
    <property type="match status" value="1"/>
</dbReference>
<keyword evidence="12" id="KW-1185">Reference proteome</keyword>
<evidence type="ECO:0000256" key="6">
    <source>
        <dbReference type="ARBA" id="ARBA00034125"/>
    </source>
</evidence>
<evidence type="ECO:0000256" key="8">
    <source>
        <dbReference type="SAM" id="Phobius"/>
    </source>
</evidence>
<sequence length="539" mass="55931">MNRPPGPHGSAPPDPPGPAPHGPRRSAPPDPPGATQSRPAHPAPSPPPALSSPPAPPDPPGSARRNAVRRGPADKPISPLRDRARRVVTETGPPTVPIALPRRQSGLTAEVERSVLDLVLRTGEALITTGAPVADTTAALLRLAAGFGVTTCIIDITFTSITATIDRDDDPITKVRVINVRTADYSRLADLFDLVQAAGKGEIGLADAHVRLDEIVAAPHPYRRWVVTFALGGMAAGVAVLLNGAWLAACLAAATTMIIDRLLRWLRNEGLPYMFQQAIGAGFATIVALFLNWGREEFGWREDLVTPSLVVAAGIVVLLAGLSLVGAAEDAISGYPLTAAARSFEVAIYTIGIVIGVGFVLDIGQRIGVPLRVVDHSALSTPFIVQLVAGGVIAGSWGLASYSRPRTVAVATGVGVVSAGMYLIVNDVGLGPAGSSFAAALVVGILAGGVAERLGAPALAISVCGITPLLPGLLIYRSMFTMVESNDLLAGASMLFGAVGIGLALAAGVTLGEFVATPLRGEMDRWQRRVRRRARGSRT</sequence>
<feature type="compositionally biased region" description="Pro residues" evidence="7">
    <location>
        <begin position="41"/>
        <end position="60"/>
    </location>
</feature>
<dbReference type="InterPro" id="IPR010619">
    <property type="entry name" value="ThrE-like_N"/>
</dbReference>
<dbReference type="PANTHER" id="PTHR34390">
    <property type="entry name" value="UPF0442 PROTEIN YJJB-RELATED"/>
    <property type="match status" value="1"/>
</dbReference>
<feature type="transmembrane region" description="Helical" evidence="8">
    <location>
        <begin position="346"/>
        <end position="363"/>
    </location>
</feature>
<keyword evidence="2" id="KW-1003">Cell membrane</keyword>
<dbReference type="GO" id="GO:0005886">
    <property type="term" value="C:plasma membrane"/>
    <property type="evidence" value="ECO:0007669"/>
    <property type="project" value="UniProtKB-SubCell"/>
</dbReference>
<evidence type="ECO:0000256" key="3">
    <source>
        <dbReference type="ARBA" id="ARBA00022692"/>
    </source>
</evidence>
<organism evidence="11 12">
    <name type="scientific">Phytoactinopolyspora alkaliphila</name>
    <dbReference type="NCBI Taxonomy" id="1783498"/>
    <lineage>
        <taxon>Bacteria</taxon>
        <taxon>Bacillati</taxon>
        <taxon>Actinomycetota</taxon>
        <taxon>Actinomycetes</taxon>
        <taxon>Jiangellales</taxon>
        <taxon>Jiangellaceae</taxon>
        <taxon>Phytoactinopolyspora</taxon>
    </lineage>
</organism>
<feature type="transmembrane region" description="Helical" evidence="8">
    <location>
        <begin position="458"/>
        <end position="476"/>
    </location>
</feature>
<proteinExistence type="inferred from homology"/>
<dbReference type="Pfam" id="PF12821">
    <property type="entry name" value="ThrE_2"/>
    <property type="match status" value="1"/>
</dbReference>
<feature type="domain" description="Threonine/serine exporter-like N-terminal" evidence="9">
    <location>
        <begin position="117"/>
        <end position="363"/>
    </location>
</feature>
<comment type="subcellular location">
    <subcellularLocation>
        <location evidence="1">Cell membrane</location>
        <topology evidence="1">Multi-pass membrane protein</topology>
    </subcellularLocation>
</comment>
<accession>A0A6N9YLN2</accession>
<feature type="transmembrane region" description="Helical" evidence="8">
    <location>
        <begin position="305"/>
        <end position="325"/>
    </location>
</feature>
<feature type="compositionally biased region" description="Pro residues" evidence="7">
    <location>
        <begin position="1"/>
        <end position="32"/>
    </location>
</feature>
<dbReference type="GO" id="GO:0015744">
    <property type="term" value="P:succinate transport"/>
    <property type="evidence" value="ECO:0007669"/>
    <property type="project" value="TreeGrafter"/>
</dbReference>
<evidence type="ECO:0000313" key="12">
    <source>
        <dbReference type="Proteomes" id="UP000469185"/>
    </source>
</evidence>
<feature type="transmembrane region" description="Helical" evidence="8">
    <location>
        <begin position="407"/>
        <end position="425"/>
    </location>
</feature>
<feature type="transmembrane region" description="Helical" evidence="8">
    <location>
        <begin position="271"/>
        <end position="293"/>
    </location>
</feature>
<evidence type="ECO:0000256" key="5">
    <source>
        <dbReference type="ARBA" id="ARBA00023136"/>
    </source>
</evidence>
<dbReference type="PANTHER" id="PTHR34390:SF2">
    <property type="entry name" value="SUCCINATE TRANSPORTER SUBUNIT YJJP-RELATED"/>
    <property type="match status" value="1"/>
</dbReference>
<dbReference type="EMBL" id="JAAGOB010000005">
    <property type="protein sequence ID" value="NED95981.1"/>
    <property type="molecule type" value="Genomic_DNA"/>
</dbReference>
<feature type="transmembrane region" description="Helical" evidence="8">
    <location>
        <begin position="488"/>
        <end position="516"/>
    </location>
</feature>